<reference evidence="3 4" key="1">
    <citation type="submission" date="2024-09" db="EMBL/GenBank/DDBJ databases">
        <authorList>
            <person name="Sun Q."/>
            <person name="Mori K."/>
        </authorList>
    </citation>
    <scope>NUCLEOTIDE SEQUENCE [LARGE SCALE GENOMIC DNA]</scope>
    <source>
        <strain evidence="3 4">JCM 10918</strain>
    </source>
</reference>
<dbReference type="EMBL" id="JBHMAR010000008">
    <property type="protein sequence ID" value="MFB9735550.1"/>
    <property type="molecule type" value="Genomic_DNA"/>
</dbReference>
<proteinExistence type="predicted"/>
<dbReference type="InterPro" id="IPR001387">
    <property type="entry name" value="Cro/C1-type_HTH"/>
</dbReference>
<feature type="compositionally biased region" description="Basic and acidic residues" evidence="1">
    <location>
        <begin position="17"/>
        <end position="29"/>
    </location>
</feature>
<dbReference type="RefSeq" id="WP_383227468.1">
    <property type="nucleotide sequence ID" value="NZ_JBHMAR010000008.1"/>
</dbReference>
<organism evidence="3 4">
    <name type="scientific">Streptomyces thermocoprophilus</name>
    <dbReference type="NCBI Taxonomy" id="78356"/>
    <lineage>
        <taxon>Bacteria</taxon>
        <taxon>Bacillati</taxon>
        <taxon>Actinomycetota</taxon>
        <taxon>Actinomycetes</taxon>
        <taxon>Kitasatosporales</taxon>
        <taxon>Streptomycetaceae</taxon>
        <taxon>Streptomyces</taxon>
    </lineage>
</organism>
<evidence type="ECO:0000313" key="4">
    <source>
        <dbReference type="Proteomes" id="UP001589703"/>
    </source>
</evidence>
<sequence length="258" mass="28121">MWRVHHPSASQHQPGRHRLDQPGADRAERPAPPFDAAVARRLRAGLGMGPEHVAHGMRVSYGLSYVTPDLVVAWERGTAQPDNAELTALAGVLWCAPGELIGRPRTLREHRIAAGVAVEDVARALGLDPRSYARMEESGQWRGNERQAAALARVLRLGLPDLLKVTGREPRLAELLRSAVTTRWQAYVKPVGKLVPVERAALEGVLQRLHEDYQGHMAATLSWGGGSSDASESGRVFLERIVEAFWDAVLGRASSPGP</sequence>
<evidence type="ECO:0000259" key="2">
    <source>
        <dbReference type="SMART" id="SM00530"/>
    </source>
</evidence>
<dbReference type="SUPFAM" id="SSF47413">
    <property type="entry name" value="lambda repressor-like DNA-binding domains"/>
    <property type="match status" value="1"/>
</dbReference>
<dbReference type="SMART" id="SM00530">
    <property type="entry name" value="HTH_XRE"/>
    <property type="match status" value="2"/>
</dbReference>
<dbReference type="Pfam" id="PF13560">
    <property type="entry name" value="HTH_31"/>
    <property type="match status" value="1"/>
</dbReference>
<feature type="region of interest" description="Disordered" evidence="1">
    <location>
        <begin position="1"/>
        <end position="31"/>
    </location>
</feature>
<evidence type="ECO:0000313" key="3">
    <source>
        <dbReference type="EMBL" id="MFB9735550.1"/>
    </source>
</evidence>
<dbReference type="Proteomes" id="UP001589703">
    <property type="component" value="Unassembled WGS sequence"/>
</dbReference>
<accession>A0ABV5VCP1</accession>
<evidence type="ECO:0000256" key="1">
    <source>
        <dbReference type="SAM" id="MobiDB-lite"/>
    </source>
</evidence>
<protein>
    <submittedName>
        <fullName evidence="3">Helix-turn-helix domain-containing protein</fullName>
    </submittedName>
</protein>
<feature type="domain" description="HTH cro/C1-type" evidence="2">
    <location>
        <begin position="38"/>
        <end position="100"/>
    </location>
</feature>
<feature type="domain" description="HTH cro/C1-type" evidence="2">
    <location>
        <begin position="106"/>
        <end position="162"/>
    </location>
</feature>
<comment type="caution">
    <text evidence="3">The sequence shown here is derived from an EMBL/GenBank/DDBJ whole genome shotgun (WGS) entry which is preliminary data.</text>
</comment>
<dbReference type="InterPro" id="IPR010982">
    <property type="entry name" value="Lambda_DNA-bd_dom_sf"/>
</dbReference>
<name>A0ABV5VCP1_9ACTN</name>
<keyword evidence="4" id="KW-1185">Reference proteome</keyword>
<gene>
    <name evidence="3" type="ORF">ACFFRO_10455</name>
</gene>
<dbReference type="CDD" id="cd00093">
    <property type="entry name" value="HTH_XRE"/>
    <property type="match status" value="1"/>
</dbReference>